<feature type="chain" id="PRO_5047511804" evidence="10">
    <location>
        <begin position="23"/>
        <end position="212"/>
    </location>
</feature>
<keyword evidence="8" id="KW-0472">Membrane</keyword>
<evidence type="ECO:0000256" key="7">
    <source>
        <dbReference type="ARBA" id="ARBA00022989"/>
    </source>
</evidence>
<dbReference type="GeneID" id="101406612"/>
<keyword evidence="5" id="KW-0677">Repeat</keyword>
<evidence type="ECO:0000256" key="2">
    <source>
        <dbReference type="ARBA" id="ARBA00022614"/>
    </source>
</evidence>
<accession>A0ABM0I881</accession>
<dbReference type="PANTHER" id="PTHR22650:SF7">
    <property type="entry name" value="PLATELET GLYCOPROTEIN IB BETA CHAIN"/>
    <property type="match status" value="1"/>
</dbReference>
<dbReference type="Pfam" id="PF01462">
    <property type="entry name" value="LRRNT"/>
    <property type="match status" value="1"/>
</dbReference>
<keyword evidence="3" id="KW-0812">Transmembrane</keyword>
<keyword evidence="12" id="KW-1185">Reference proteome</keyword>
<evidence type="ECO:0000256" key="1">
    <source>
        <dbReference type="ARBA" id="ARBA00004479"/>
    </source>
</evidence>
<protein>
    <submittedName>
        <fullName evidence="13">Platelet glycoprotein Ib beta chain</fullName>
    </submittedName>
</protein>
<evidence type="ECO:0000256" key="10">
    <source>
        <dbReference type="SAM" id="SignalP"/>
    </source>
</evidence>
<dbReference type="InterPro" id="IPR052313">
    <property type="entry name" value="GPIb-IX-V_Complex"/>
</dbReference>
<keyword evidence="9" id="KW-1015">Disulfide bond</keyword>
<dbReference type="Proteomes" id="UP000694910">
    <property type="component" value="Unplaced"/>
</dbReference>
<sequence>MGSGPHGALSLLLLLVAPPSRAATSCPAPCVCAGTRVDCGRRGLTWASLPTAFPPDTTELVLTGNNLTALPPGLLDALPLLRAAHLGANPWRCDCHLVPLRAWLAGQTERACGPHLAGPVNSEGCSPWTPNRTLMRSLMPGPLPPGAGRPPAPTDRMGEAAVDTAFVLSFVWGIRPIVGCGLLSGCPSGLITMLGTVATFVQMNCHLAFPRG</sequence>
<dbReference type="InterPro" id="IPR000372">
    <property type="entry name" value="LRRNT"/>
</dbReference>
<dbReference type="PANTHER" id="PTHR22650">
    <property type="entry name" value="GLYCOPROTEIN IB BETA"/>
    <property type="match status" value="1"/>
</dbReference>
<reference evidence="13" key="1">
    <citation type="submission" date="2025-08" db="UniProtKB">
        <authorList>
            <consortium name="RefSeq"/>
        </authorList>
    </citation>
    <scope>IDENTIFICATION</scope>
</reference>
<evidence type="ECO:0000256" key="8">
    <source>
        <dbReference type="ARBA" id="ARBA00023136"/>
    </source>
</evidence>
<evidence type="ECO:0000313" key="13">
    <source>
        <dbReference type="RefSeq" id="XP_004442446.1"/>
    </source>
</evidence>
<dbReference type="InterPro" id="IPR032675">
    <property type="entry name" value="LRR_dom_sf"/>
</dbReference>
<evidence type="ECO:0000256" key="3">
    <source>
        <dbReference type="ARBA" id="ARBA00022692"/>
    </source>
</evidence>
<evidence type="ECO:0000313" key="12">
    <source>
        <dbReference type="Proteomes" id="UP000694910"/>
    </source>
</evidence>
<dbReference type="SMART" id="SM00013">
    <property type="entry name" value="LRRNT"/>
    <property type="match status" value="1"/>
</dbReference>
<feature type="signal peptide" evidence="10">
    <location>
        <begin position="1"/>
        <end position="22"/>
    </location>
</feature>
<dbReference type="Gene3D" id="3.80.10.10">
    <property type="entry name" value="Ribonuclease Inhibitor"/>
    <property type="match status" value="1"/>
</dbReference>
<organism evidence="12 13">
    <name type="scientific">Ceratotherium simum simum</name>
    <name type="common">Southern white rhinoceros</name>
    <dbReference type="NCBI Taxonomy" id="73337"/>
    <lineage>
        <taxon>Eukaryota</taxon>
        <taxon>Metazoa</taxon>
        <taxon>Chordata</taxon>
        <taxon>Craniata</taxon>
        <taxon>Vertebrata</taxon>
        <taxon>Euteleostomi</taxon>
        <taxon>Mammalia</taxon>
        <taxon>Eutheria</taxon>
        <taxon>Laurasiatheria</taxon>
        <taxon>Perissodactyla</taxon>
        <taxon>Rhinocerotidae</taxon>
        <taxon>Ceratotherium</taxon>
    </lineage>
</organism>
<evidence type="ECO:0000256" key="6">
    <source>
        <dbReference type="ARBA" id="ARBA00022889"/>
    </source>
</evidence>
<feature type="domain" description="LRRNT" evidence="11">
    <location>
        <begin position="25"/>
        <end position="59"/>
    </location>
</feature>
<keyword evidence="4 10" id="KW-0732">Signal</keyword>
<keyword evidence="6" id="KW-0130">Cell adhesion</keyword>
<keyword evidence="7" id="KW-1133">Transmembrane helix</keyword>
<comment type="subcellular location">
    <subcellularLocation>
        <location evidence="1">Membrane</location>
        <topology evidence="1">Single-pass type I membrane protein</topology>
    </subcellularLocation>
</comment>
<name>A0ABM0I881_CERSS</name>
<evidence type="ECO:0000259" key="11">
    <source>
        <dbReference type="SMART" id="SM00013"/>
    </source>
</evidence>
<evidence type="ECO:0000256" key="5">
    <source>
        <dbReference type="ARBA" id="ARBA00022737"/>
    </source>
</evidence>
<proteinExistence type="predicted"/>
<dbReference type="RefSeq" id="XP_004442446.1">
    <property type="nucleotide sequence ID" value="XM_004442389.2"/>
</dbReference>
<dbReference type="SUPFAM" id="SSF52058">
    <property type="entry name" value="L domain-like"/>
    <property type="match status" value="1"/>
</dbReference>
<evidence type="ECO:0000256" key="4">
    <source>
        <dbReference type="ARBA" id="ARBA00022729"/>
    </source>
</evidence>
<gene>
    <name evidence="13" type="primary">LOC101406612</name>
</gene>
<keyword evidence="2" id="KW-0433">Leucine-rich repeat</keyword>
<evidence type="ECO:0000256" key="9">
    <source>
        <dbReference type="ARBA" id="ARBA00023157"/>
    </source>
</evidence>